<dbReference type="RefSeq" id="WP_303302726.1">
    <property type="nucleotide sequence ID" value="NZ_BAABDA010000050.1"/>
</dbReference>
<proteinExistence type="inferred from homology"/>
<organism evidence="9 10">
    <name type="scientific">Flavivirga jejuensis</name>
    <dbReference type="NCBI Taxonomy" id="870487"/>
    <lineage>
        <taxon>Bacteria</taxon>
        <taxon>Pseudomonadati</taxon>
        <taxon>Bacteroidota</taxon>
        <taxon>Flavobacteriia</taxon>
        <taxon>Flavobacteriales</taxon>
        <taxon>Flavobacteriaceae</taxon>
        <taxon>Flavivirga</taxon>
    </lineage>
</organism>
<keyword evidence="5" id="KW-0998">Cell outer membrane</keyword>
<evidence type="ECO:0000256" key="1">
    <source>
        <dbReference type="ARBA" id="ARBA00004442"/>
    </source>
</evidence>
<feature type="domain" description="SusD-like N-terminal" evidence="8">
    <location>
        <begin position="95"/>
        <end position="244"/>
    </location>
</feature>
<dbReference type="PROSITE" id="PS51257">
    <property type="entry name" value="PROKAR_LIPOPROTEIN"/>
    <property type="match status" value="1"/>
</dbReference>
<dbReference type="Proteomes" id="UP001176806">
    <property type="component" value="Unassembled WGS sequence"/>
</dbReference>
<feature type="compositionally biased region" description="Polar residues" evidence="6">
    <location>
        <begin position="342"/>
        <end position="361"/>
    </location>
</feature>
<dbReference type="InterPro" id="IPR011990">
    <property type="entry name" value="TPR-like_helical_dom_sf"/>
</dbReference>
<evidence type="ECO:0000313" key="10">
    <source>
        <dbReference type="Proteomes" id="UP001176806"/>
    </source>
</evidence>
<evidence type="ECO:0000256" key="4">
    <source>
        <dbReference type="ARBA" id="ARBA00023136"/>
    </source>
</evidence>
<evidence type="ECO:0000256" key="6">
    <source>
        <dbReference type="SAM" id="MobiDB-lite"/>
    </source>
</evidence>
<dbReference type="SUPFAM" id="SSF48452">
    <property type="entry name" value="TPR-like"/>
    <property type="match status" value="1"/>
</dbReference>
<sequence>MIQKKIILLLALSIVIFVSCSEEYLENIPTDSISEEAALSSEESMALVINGLHRMMYAQNVLEGGSSSRSGESHFIPSLDAIGGNIIHSSPGNGWMTADLQWQNHTLASSTTAFNFWFQRYHFISVSNAIINTSAEKEFPETENLNNVLGQAYAYRAWSYWRLVTTFSKGYIIGDPSTDAGVPLILDSGAPYDSAPRGTVEAVYTQIEKDIDIAISYLLKASTHNNKSHISINAAYGIKARVALSKGDWENAAKYAPLARDGYPLLNETDWLSGFNTNELSEVIWGGYVIDTETNYYQSYFYYIAFAFNGSQNRSNPKLISKELYDKIPTTDYRNQAWLPQAPNTNPAASNDQGGSYETDSNYNNENDFWDAWEEIIIKYGATTGHNTHPYMNVKFKQKTPGGIDPDDVIYMRSAEMVLIEAEAKAMMADITGAQDALDVLGSERDSAFDKTVFDTQTKLMDEIKWQRRVELWGEGFSYHDQIRWDEGLNQTNSGASEVLYKNGFIVDKPSVNDEWIFKIPQSEIDANPNITEAHQN</sequence>
<comment type="similarity">
    <text evidence="2">Belongs to the SusD family.</text>
</comment>
<accession>A0ABT8WQV7</accession>
<evidence type="ECO:0000259" key="7">
    <source>
        <dbReference type="Pfam" id="PF07980"/>
    </source>
</evidence>
<evidence type="ECO:0000256" key="2">
    <source>
        <dbReference type="ARBA" id="ARBA00006275"/>
    </source>
</evidence>
<protein>
    <submittedName>
        <fullName evidence="9">RagB/SusD family nutrient uptake outer membrane protein</fullName>
    </submittedName>
</protein>
<gene>
    <name evidence="9" type="ORF">Q4Q40_15070</name>
</gene>
<evidence type="ECO:0000259" key="8">
    <source>
        <dbReference type="Pfam" id="PF14322"/>
    </source>
</evidence>
<dbReference type="InterPro" id="IPR012944">
    <property type="entry name" value="SusD_RagB_dom"/>
</dbReference>
<name>A0ABT8WQV7_9FLAO</name>
<keyword evidence="3" id="KW-0732">Signal</keyword>
<evidence type="ECO:0000256" key="5">
    <source>
        <dbReference type="ARBA" id="ARBA00023237"/>
    </source>
</evidence>
<evidence type="ECO:0000313" key="9">
    <source>
        <dbReference type="EMBL" id="MDO5975516.1"/>
    </source>
</evidence>
<dbReference type="EMBL" id="JAUOEL010000005">
    <property type="protein sequence ID" value="MDO5975516.1"/>
    <property type="molecule type" value="Genomic_DNA"/>
</dbReference>
<feature type="region of interest" description="Disordered" evidence="6">
    <location>
        <begin position="336"/>
        <end position="361"/>
    </location>
</feature>
<reference evidence="9" key="1">
    <citation type="submission" date="2023-07" db="EMBL/GenBank/DDBJ databases">
        <title>Two novel species in the genus Flavivirga.</title>
        <authorList>
            <person name="Kwon K."/>
        </authorList>
    </citation>
    <scope>NUCLEOTIDE SEQUENCE</scope>
    <source>
        <strain evidence="9">KACC 14158</strain>
    </source>
</reference>
<comment type="subcellular location">
    <subcellularLocation>
        <location evidence="1">Cell outer membrane</location>
    </subcellularLocation>
</comment>
<keyword evidence="10" id="KW-1185">Reference proteome</keyword>
<dbReference type="InterPro" id="IPR033985">
    <property type="entry name" value="SusD-like_N"/>
</dbReference>
<dbReference type="Pfam" id="PF14322">
    <property type="entry name" value="SusD-like_3"/>
    <property type="match status" value="1"/>
</dbReference>
<dbReference type="Gene3D" id="1.25.40.390">
    <property type="match status" value="1"/>
</dbReference>
<keyword evidence="4" id="KW-0472">Membrane</keyword>
<feature type="domain" description="RagB/SusD" evidence="7">
    <location>
        <begin position="312"/>
        <end position="533"/>
    </location>
</feature>
<evidence type="ECO:0000256" key="3">
    <source>
        <dbReference type="ARBA" id="ARBA00022729"/>
    </source>
</evidence>
<dbReference type="Pfam" id="PF07980">
    <property type="entry name" value="SusD_RagB"/>
    <property type="match status" value="1"/>
</dbReference>
<comment type="caution">
    <text evidence="9">The sequence shown here is derived from an EMBL/GenBank/DDBJ whole genome shotgun (WGS) entry which is preliminary data.</text>
</comment>